<protein>
    <submittedName>
        <fullName evidence="1">Uncharacterized protein</fullName>
    </submittedName>
</protein>
<dbReference type="AlphaFoldDB" id="A0A0E9R6L8"/>
<dbReference type="EMBL" id="GBXM01084165">
    <property type="protein sequence ID" value="JAH24412.1"/>
    <property type="molecule type" value="Transcribed_RNA"/>
</dbReference>
<reference evidence="1" key="1">
    <citation type="submission" date="2014-11" db="EMBL/GenBank/DDBJ databases">
        <authorList>
            <person name="Amaro Gonzalez C."/>
        </authorList>
    </citation>
    <scope>NUCLEOTIDE SEQUENCE</scope>
</reference>
<organism evidence="1">
    <name type="scientific">Anguilla anguilla</name>
    <name type="common">European freshwater eel</name>
    <name type="synonym">Muraena anguilla</name>
    <dbReference type="NCBI Taxonomy" id="7936"/>
    <lineage>
        <taxon>Eukaryota</taxon>
        <taxon>Metazoa</taxon>
        <taxon>Chordata</taxon>
        <taxon>Craniata</taxon>
        <taxon>Vertebrata</taxon>
        <taxon>Euteleostomi</taxon>
        <taxon>Actinopterygii</taxon>
        <taxon>Neopterygii</taxon>
        <taxon>Teleostei</taxon>
        <taxon>Anguilliformes</taxon>
        <taxon>Anguillidae</taxon>
        <taxon>Anguilla</taxon>
    </lineage>
</organism>
<proteinExistence type="predicted"/>
<accession>A0A0E9R6L8</accession>
<sequence length="31" mass="3449">MLGFVIGGAWSIRTECKCWKQQTASGRISFS</sequence>
<name>A0A0E9R6L8_ANGAN</name>
<evidence type="ECO:0000313" key="1">
    <source>
        <dbReference type="EMBL" id="JAH24412.1"/>
    </source>
</evidence>
<reference evidence="1" key="2">
    <citation type="journal article" date="2015" name="Fish Shellfish Immunol.">
        <title>Early steps in the European eel (Anguilla anguilla)-Vibrio vulnificus interaction in the gills: Role of the RtxA13 toxin.</title>
        <authorList>
            <person name="Callol A."/>
            <person name="Pajuelo D."/>
            <person name="Ebbesson L."/>
            <person name="Teles M."/>
            <person name="MacKenzie S."/>
            <person name="Amaro C."/>
        </authorList>
    </citation>
    <scope>NUCLEOTIDE SEQUENCE</scope>
</reference>